<name>A0A2I8EWS2_9BURK</name>
<feature type="signal peptide" evidence="1">
    <location>
        <begin position="1"/>
        <end position="19"/>
    </location>
</feature>
<keyword evidence="1" id="KW-0732">Signal</keyword>
<dbReference type="Proteomes" id="UP000243502">
    <property type="component" value="Chromosome 2"/>
</dbReference>
<dbReference type="AlphaFoldDB" id="A0A2I8EWS2"/>
<dbReference type="RefSeq" id="WP_042307586.1">
    <property type="nucleotide sequence ID" value="NZ_CP026112.1"/>
</dbReference>
<evidence type="ECO:0000256" key="1">
    <source>
        <dbReference type="SAM" id="SignalP"/>
    </source>
</evidence>
<feature type="chain" id="PRO_5014445473" description="Histidine kinase" evidence="1">
    <location>
        <begin position="20"/>
        <end position="143"/>
    </location>
</feature>
<dbReference type="OrthoDB" id="7027593at2"/>
<reference evidence="2 3" key="1">
    <citation type="submission" date="2018-01" db="EMBL/GenBank/DDBJ databases">
        <title>Species boundaries and ecological features among Paraburkholderia terrae DSMZ17804T, P. hospita DSMZ17164T and P. caribensis DSMZ13236T.</title>
        <authorList>
            <person name="Pratama A.A."/>
        </authorList>
    </citation>
    <scope>NUCLEOTIDE SEQUENCE [LARGE SCALE GENOMIC DNA]</scope>
    <source>
        <strain evidence="2 3">DSM 17804</strain>
    </source>
</reference>
<protein>
    <recommendedName>
        <fullName evidence="4">Histidine kinase</fullName>
    </recommendedName>
</protein>
<dbReference type="EMBL" id="CP026112">
    <property type="protein sequence ID" value="AUT63244.1"/>
    <property type="molecule type" value="Genomic_DNA"/>
</dbReference>
<evidence type="ECO:0000313" key="2">
    <source>
        <dbReference type="EMBL" id="AUT63244.1"/>
    </source>
</evidence>
<organism evidence="2 3">
    <name type="scientific">Paraburkholderia terrae</name>
    <dbReference type="NCBI Taxonomy" id="311230"/>
    <lineage>
        <taxon>Bacteria</taxon>
        <taxon>Pseudomonadati</taxon>
        <taxon>Pseudomonadota</taxon>
        <taxon>Betaproteobacteria</taxon>
        <taxon>Burkholderiales</taxon>
        <taxon>Burkholderiaceae</taxon>
        <taxon>Paraburkholderia</taxon>
    </lineage>
</organism>
<accession>A0A2I8EWS2</accession>
<dbReference type="KEGG" id="pter:C2L65_27270"/>
<evidence type="ECO:0000313" key="3">
    <source>
        <dbReference type="Proteomes" id="UP000243502"/>
    </source>
</evidence>
<evidence type="ECO:0008006" key="4">
    <source>
        <dbReference type="Google" id="ProtNLM"/>
    </source>
</evidence>
<sequence length="143" mass="15222">MKRAIVNSALLLITATAVAASHASAMHTPQWLAALSPISSANAATEASKLGDLSKFRLIVADTSKLVDANDLAGAKKRIKDLETSWDEAEAGLKPRAAADWHKLDKSIDDALEALRENSPSQAKCKKTLADLLALMDRMSGKV</sequence>
<gene>
    <name evidence="2" type="ORF">C2L65_27270</name>
</gene>
<proteinExistence type="predicted"/>